<evidence type="ECO:0000256" key="5">
    <source>
        <dbReference type="ARBA" id="ARBA00023098"/>
    </source>
</evidence>
<evidence type="ECO:0000256" key="1">
    <source>
        <dbReference type="ARBA" id="ARBA00001232"/>
    </source>
</evidence>
<protein>
    <recommendedName>
        <fullName evidence="8 10">Phosphate acyltransferase</fullName>
        <ecNumber evidence="8 10">2.3.1.274</ecNumber>
    </recommendedName>
    <alternativeName>
        <fullName evidence="10">Acyl-ACP phosphotransacylase</fullName>
    </alternativeName>
    <alternativeName>
        <fullName evidence="10">Acyl-[acyl-carrier-protein]--phosphate acyltransferase</fullName>
    </alternativeName>
    <alternativeName>
        <fullName evidence="10">Phosphate-acyl-ACP acyltransferase</fullName>
    </alternativeName>
</protein>
<keyword evidence="4 10" id="KW-0808">Transferase</keyword>
<comment type="similarity">
    <text evidence="10">Belongs to the PlsX family.</text>
</comment>
<evidence type="ECO:0000256" key="4">
    <source>
        <dbReference type="ARBA" id="ARBA00022679"/>
    </source>
</evidence>
<dbReference type="Pfam" id="PF02504">
    <property type="entry name" value="FA_synthesis"/>
    <property type="match status" value="1"/>
</dbReference>
<comment type="function">
    <text evidence="10">Catalyzes the reversible formation of acyl-phosphate (acyl-PO(4)) from acyl-[acyl-carrier-protein] (acyl-ACP). This enzyme utilizes acyl-ACP as fatty acyl donor, but not acyl-CoA.</text>
</comment>
<sequence length="322" mass="35399">MKIGFDLMGSDGSPKVEIEALKLLGDEIKNELIVAGKGDYEIEVRNLGFEYRIAEEVVGMHEIPTVAVKQKRNSSLGILFSMLKNKEIDSVVSAGNTGAIMGFSFFELGTIEENAKTGLAITLPTEHGYSVMIDVGANIKPRPIDLLYYGIMGSILARIVLAKEKPRIGLLNIGSESVKGDEIRQKAYQLLKEGVENFVGNVEGNNVMKGFVDVIITDGFTGNVLLKYSEGIIDALWRMLKESVDAVMRRRFGQFLVKPALKDLRAKFSYEEYGGGILLGVNGVVIICHGHSSPLALKNAIVMARKCVEFNITEEIRKVIKK</sequence>
<keyword evidence="6 10" id="KW-0594">Phospholipid biosynthesis</keyword>
<comment type="caution">
    <text evidence="11">The sequence shown here is derived from an EMBL/GenBank/DDBJ whole genome shotgun (WGS) entry which is preliminary data.</text>
</comment>
<dbReference type="EMBL" id="DTHJ01000138">
    <property type="protein sequence ID" value="HHS63308.1"/>
    <property type="molecule type" value="Genomic_DNA"/>
</dbReference>
<keyword evidence="3 10" id="KW-0444">Lipid biosynthesis</keyword>
<dbReference type="GO" id="GO:0043811">
    <property type="term" value="F:phosphate:acyl-[acyl carrier protein] acyltransferase activity"/>
    <property type="evidence" value="ECO:0007669"/>
    <property type="project" value="UniProtKB-UniRule"/>
</dbReference>
<dbReference type="HAMAP" id="MF_00019">
    <property type="entry name" value="PlsX"/>
    <property type="match status" value="1"/>
</dbReference>
<keyword evidence="11" id="KW-0012">Acyltransferase</keyword>
<gene>
    <name evidence="10 11" type="primary">plsX</name>
    <name evidence="11" type="ORF">ENV70_06835</name>
</gene>
<evidence type="ECO:0000256" key="6">
    <source>
        <dbReference type="ARBA" id="ARBA00023209"/>
    </source>
</evidence>
<dbReference type="PANTHER" id="PTHR30100:SF1">
    <property type="entry name" value="PHOSPHATE ACYLTRANSFERASE"/>
    <property type="match status" value="1"/>
</dbReference>
<reference evidence="11" key="1">
    <citation type="journal article" date="2020" name="mSystems">
        <title>Genome- and Community-Level Interaction Insights into Carbon Utilization and Element Cycling Functions of Hydrothermarchaeota in Hydrothermal Sediment.</title>
        <authorList>
            <person name="Zhou Z."/>
            <person name="Liu Y."/>
            <person name="Xu W."/>
            <person name="Pan J."/>
            <person name="Luo Z.H."/>
            <person name="Li M."/>
        </authorList>
    </citation>
    <scope>NUCLEOTIDE SEQUENCE [LARGE SCALE GENOMIC DNA]</scope>
    <source>
        <strain evidence="11">SpSt-783</strain>
    </source>
</reference>
<dbReference type="Gene3D" id="3.40.718.10">
    <property type="entry name" value="Isopropylmalate Dehydrogenase"/>
    <property type="match status" value="1"/>
</dbReference>
<keyword evidence="5 10" id="KW-0443">Lipid metabolism</keyword>
<evidence type="ECO:0000256" key="9">
    <source>
        <dbReference type="ARBA" id="ARBA00046608"/>
    </source>
</evidence>
<evidence type="ECO:0000256" key="7">
    <source>
        <dbReference type="ARBA" id="ARBA00023264"/>
    </source>
</evidence>
<comment type="pathway">
    <text evidence="10">Lipid metabolism; phospholipid metabolism.</text>
</comment>
<dbReference type="InterPro" id="IPR012281">
    <property type="entry name" value="Phospholipid_synth_PlsX-like"/>
</dbReference>
<dbReference type="PANTHER" id="PTHR30100">
    <property type="entry name" value="FATTY ACID/PHOSPHOLIPID SYNTHESIS PROTEIN PLSX"/>
    <property type="match status" value="1"/>
</dbReference>
<evidence type="ECO:0000256" key="2">
    <source>
        <dbReference type="ARBA" id="ARBA00022490"/>
    </source>
</evidence>
<dbReference type="PIRSF" id="PIRSF002465">
    <property type="entry name" value="Phsphlp_syn_PlsX"/>
    <property type="match status" value="1"/>
</dbReference>
<organism evidence="11">
    <name type="scientific">candidate division WOR-3 bacterium</name>
    <dbReference type="NCBI Taxonomy" id="2052148"/>
    <lineage>
        <taxon>Bacteria</taxon>
        <taxon>Bacteria division WOR-3</taxon>
    </lineage>
</organism>
<accession>A0A7C6EKZ4</accession>
<dbReference type="GO" id="GO:0006633">
    <property type="term" value="P:fatty acid biosynthetic process"/>
    <property type="evidence" value="ECO:0007669"/>
    <property type="project" value="UniProtKB-UniRule"/>
</dbReference>
<dbReference type="EC" id="2.3.1.274" evidence="8 10"/>
<dbReference type="SUPFAM" id="SSF53659">
    <property type="entry name" value="Isocitrate/Isopropylmalate dehydrogenase-like"/>
    <property type="match status" value="1"/>
</dbReference>
<comment type="subunit">
    <text evidence="9 10">Homodimer. Probably interacts with PlsY.</text>
</comment>
<comment type="subcellular location">
    <subcellularLocation>
        <location evidence="10">Cytoplasm</location>
    </subcellularLocation>
    <text evidence="10">Associated with the membrane possibly through PlsY.</text>
</comment>
<keyword evidence="2 10" id="KW-0963">Cytoplasm</keyword>
<proteinExistence type="inferred from homology"/>
<dbReference type="AlphaFoldDB" id="A0A7C6EKZ4"/>
<dbReference type="NCBIfam" id="TIGR00182">
    <property type="entry name" value="plsX"/>
    <property type="match status" value="1"/>
</dbReference>
<comment type="catalytic activity">
    <reaction evidence="1 10">
        <text>a fatty acyl-[ACP] + phosphate = an acyl phosphate + holo-[ACP]</text>
        <dbReference type="Rhea" id="RHEA:42292"/>
        <dbReference type="Rhea" id="RHEA-COMP:9685"/>
        <dbReference type="Rhea" id="RHEA-COMP:14125"/>
        <dbReference type="ChEBI" id="CHEBI:43474"/>
        <dbReference type="ChEBI" id="CHEBI:59918"/>
        <dbReference type="ChEBI" id="CHEBI:64479"/>
        <dbReference type="ChEBI" id="CHEBI:138651"/>
        <dbReference type="EC" id="2.3.1.274"/>
    </reaction>
</comment>
<dbReference type="GO" id="GO:0005737">
    <property type="term" value="C:cytoplasm"/>
    <property type="evidence" value="ECO:0007669"/>
    <property type="project" value="UniProtKB-SubCell"/>
</dbReference>
<dbReference type="InterPro" id="IPR003664">
    <property type="entry name" value="FA_synthesis"/>
</dbReference>
<dbReference type="UniPathway" id="UPA00085"/>
<evidence type="ECO:0000313" key="11">
    <source>
        <dbReference type="EMBL" id="HHS63308.1"/>
    </source>
</evidence>
<keyword evidence="7 10" id="KW-1208">Phospholipid metabolism</keyword>
<evidence type="ECO:0000256" key="3">
    <source>
        <dbReference type="ARBA" id="ARBA00022516"/>
    </source>
</evidence>
<evidence type="ECO:0000256" key="10">
    <source>
        <dbReference type="HAMAP-Rule" id="MF_00019"/>
    </source>
</evidence>
<name>A0A7C6EKZ4_UNCW3</name>
<evidence type="ECO:0000256" key="8">
    <source>
        <dbReference type="ARBA" id="ARBA00024069"/>
    </source>
</evidence>
<dbReference type="GO" id="GO:0008654">
    <property type="term" value="P:phospholipid biosynthetic process"/>
    <property type="evidence" value="ECO:0007669"/>
    <property type="project" value="UniProtKB-KW"/>
</dbReference>